<dbReference type="InterPro" id="IPR001387">
    <property type="entry name" value="Cro/C1-type_HTH"/>
</dbReference>
<organism evidence="2 3">
    <name type="scientific">Parabacteroides goldsteinii DSM 19448 = WAL 12034</name>
    <dbReference type="NCBI Taxonomy" id="927665"/>
    <lineage>
        <taxon>Bacteria</taxon>
        <taxon>Pseudomonadati</taxon>
        <taxon>Bacteroidota</taxon>
        <taxon>Bacteroidia</taxon>
        <taxon>Bacteroidales</taxon>
        <taxon>Tannerellaceae</taxon>
        <taxon>Parabacteroides</taxon>
    </lineage>
</organism>
<dbReference type="SMART" id="SM00530">
    <property type="entry name" value="HTH_XRE"/>
    <property type="match status" value="1"/>
</dbReference>
<dbReference type="Gene3D" id="1.10.260.40">
    <property type="entry name" value="lambda repressor-like DNA-binding domains"/>
    <property type="match status" value="1"/>
</dbReference>
<dbReference type="STRING" id="927665.HMPREF1535_01440"/>
<dbReference type="SUPFAM" id="SSF47413">
    <property type="entry name" value="lambda repressor-like DNA-binding domains"/>
    <property type="match status" value="1"/>
</dbReference>
<name>A0A0F5JG97_9BACT</name>
<evidence type="ECO:0000313" key="3">
    <source>
        <dbReference type="Proteomes" id="UP000033047"/>
    </source>
</evidence>
<comment type="caution">
    <text evidence="2">The sequence shown here is derived from an EMBL/GenBank/DDBJ whole genome shotgun (WGS) entry which is preliminary data.</text>
</comment>
<evidence type="ECO:0000259" key="1">
    <source>
        <dbReference type="PROSITE" id="PS50943"/>
    </source>
</evidence>
<dbReference type="AlphaFoldDB" id="A0A0F5JG97"/>
<protein>
    <recommendedName>
        <fullName evidence="1">HTH cro/C1-type domain-containing protein</fullName>
    </recommendedName>
</protein>
<dbReference type="Pfam" id="PF01381">
    <property type="entry name" value="HTH_3"/>
    <property type="match status" value="1"/>
</dbReference>
<dbReference type="Proteomes" id="UP000033047">
    <property type="component" value="Unassembled WGS sequence"/>
</dbReference>
<reference evidence="2 3" key="1">
    <citation type="submission" date="2013-04" db="EMBL/GenBank/DDBJ databases">
        <title>The Genome Sequence of Parabacteroides goldsteinii DSM 19448.</title>
        <authorList>
            <consortium name="The Broad Institute Genomics Platform"/>
            <person name="Earl A."/>
            <person name="Ward D."/>
            <person name="Feldgarden M."/>
            <person name="Gevers D."/>
            <person name="Martens E."/>
            <person name="Sakamoto M."/>
            <person name="Benno Y."/>
            <person name="Song Y."/>
            <person name="Liu C."/>
            <person name="Lee J."/>
            <person name="Bolanos M."/>
            <person name="Vaisanen M.L."/>
            <person name="Finegold S.M."/>
            <person name="Walker B."/>
            <person name="Young S."/>
            <person name="Zeng Q."/>
            <person name="Gargeya S."/>
            <person name="Fitzgerald M."/>
            <person name="Haas B."/>
            <person name="Abouelleil A."/>
            <person name="Allen A.W."/>
            <person name="Alvarado L."/>
            <person name="Arachchi H.M."/>
            <person name="Berlin A.M."/>
            <person name="Chapman S.B."/>
            <person name="Gainer-Dewar J."/>
            <person name="Goldberg J."/>
            <person name="Griggs A."/>
            <person name="Gujja S."/>
            <person name="Hansen M."/>
            <person name="Howarth C."/>
            <person name="Imamovic A."/>
            <person name="Ireland A."/>
            <person name="Larimer J."/>
            <person name="McCowan C."/>
            <person name="Murphy C."/>
            <person name="Pearson M."/>
            <person name="Poon T.W."/>
            <person name="Priest M."/>
            <person name="Roberts A."/>
            <person name="Saif S."/>
            <person name="Shea T."/>
            <person name="Sisk P."/>
            <person name="Sykes S."/>
            <person name="Wortman J."/>
            <person name="Nusbaum C."/>
            <person name="Birren B."/>
        </authorList>
    </citation>
    <scope>NUCLEOTIDE SEQUENCE [LARGE SCALE GENOMIC DNA]</scope>
    <source>
        <strain evidence="2 3">DSM 19448</strain>
    </source>
</reference>
<accession>A0A0F5JG97</accession>
<sequence length="78" mass="9201">MQNIKNDLLIKEIARQIKELRLSRNLSQEDVYLDTDIHCGRLEQGKNNITVSTLKVLCDYFQISLSEFFNRIEKQSLK</sequence>
<dbReference type="GO" id="GO:0003677">
    <property type="term" value="F:DNA binding"/>
    <property type="evidence" value="ECO:0007669"/>
    <property type="project" value="InterPro"/>
</dbReference>
<dbReference type="CDD" id="cd00093">
    <property type="entry name" value="HTH_XRE"/>
    <property type="match status" value="1"/>
</dbReference>
<dbReference type="PATRIC" id="fig|927665.4.peg.1472"/>
<proteinExistence type="predicted"/>
<dbReference type="HOGENOM" id="CLU_066192_29_6_10"/>
<dbReference type="EMBL" id="AQHV01000010">
    <property type="protein sequence ID" value="KKB56789.1"/>
    <property type="molecule type" value="Genomic_DNA"/>
</dbReference>
<gene>
    <name evidence="2" type="ORF">HMPREF1535_01440</name>
</gene>
<dbReference type="PROSITE" id="PS50943">
    <property type="entry name" value="HTH_CROC1"/>
    <property type="match status" value="1"/>
</dbReference>
<dbReference type="RefSeq" id="WP_187386421.1">
    <property type="nucleotide sequence ID" value="NZ_KQ033912.1"/>
</dbReference>
<dbReference type="InterPro" id="IPR010982">
    <property type="entry name" value="Lambda_DNA-bd_dom_sf"/>
</dbReference>
<evidence type="ECO:0000313" key="2">
    <source>
        <dbReference type="EMBL" id="KKB56789.1"/>
    </source>
</evidence>
<feature type="domain" description="HTH cro/C1-type" evidence="1">
    <location>
        <begin position="17"/>
        <end position="68"/>
    </location>
</feature>